<proteinExistence type="predicted"/>
<evidence type="ECO:0000313" key="2">
    <source>
        <dbReference type="Proteomes" id="UP000887564"/>
    </source>
</evidence>
<protein>
    <recommendedName>
        <fullName evidence="1">Peroxisomal multifunctional enzyme type 2-like N-terminal domain-containing protein</fullName>
    </recommendedName>
</protein>
<evidence type="ECO:0000259" key="1">
    <source>
        <dbReference type="Pfam" id="PF22622"/>
    </source>
</evidence>
<reference evidence="3" key="1">
    <citation type="submission" date="2022-11" db="UniProtKB">
        <authorList>
            <consortium name="WormBaseParasite"/>
        </authorList>
    </citation>
    <scope>IDENTIFICATION</scope>
</reference>
<dbReference type="AlphaFoldDB" id="A0A914RKX8"/>
<dbReference type="WBParaSite" id="PEQ_0000710701-mRNA-1">
    <property type="protein sequence ID" value="PEQ_0000710701-mRNA-1"/>
    <property type="gene ID" value="PEQ_0000710701"/>
</dbReference>
<accession>A0A914RKX8</accession>
<feature type="domain" description="Peroxisomal multifunctional enzyme type 2-like N-terminal" evidence="1">
    <location>
        <begin position="28"/>
        <end position="60"/>
    </location>
</feature>
<sequence>MTEESGGMEGLGRPLVIEEPSTVTADIVGARVAEDLRYLYESDTNFNVLPTFVVVPGLLANTINDWPGE</sequence>
<dbReference type="InterPro" id="IPR054357">
    <property type="entry name" value="MFE-2_N"/>
</dbReference>
<dbReference type="Gene3D" id="3.10.129.10">
    <property type="entry name" value="Hotdog Thioesterase"/>
    <property type="match status" value="1"/>
</dbReference>
<dbReference type="Proteomes" id="UP000887564">
    <property type="component" value="Unplaced"/>
</dbReference>
<organism evidence="2 3">
    <name type="scientific">Parascaris equorum</name>
    <name type="common">Equine roundworm</name>
    <dbReference type="NCBI Taxonomy" id="6256"/>
    <lineage>
        <taxon>Eukaryota</taxon>
        <taxon>Metazoa</taxon>
        <taxon>Ecdysozoa</taxon>
        <taxon>Nematoda</taxon>
        <taxon>Chromadorea</taxon>
        <taxon>Rhabditida</taxon>
        <taxon>Spirurina</taxon>
        <taxon>Ascaridomorpha</taxon>
        <taxon>Ascaridoidea</taxon>
        <taxon>Ascarididae</taxon>
        <taxon>Parascaris</taxon>
    </lineage>
</organism>
<name>A0A914RKX8_PAREQ</name>
<dbReference type="Pfam" id="PF22622">
    <property type="entry name" value="MFE-2_hydrat-2_N"/>
    <property type="match status" value="1"/>
</dbReference>
<keyword evidence="2" id="KW-1185">Reference proteome</keyword>
<evidence type="ECO:0000313" key="3">
    <source>
        <dbReference type="WBParaSite" id="PEQ_0000710701-mRNA-1"/>
    </source>
</evidence>